<evidence type="ECO:0008006" key="4">
    <source>
        <dbReference type="Google" id="ProtNLM"/>
    </source>
</evidence>
<keyword evidence="1" id="KW-0812">Transmembrane</keyword>
<accession>A0A934SJM2</accession>
<keyword evidence="1" id="KW-1133">Transmembrane helix</keyword>
<dbReference type="Proteomes" id="UP000636458">
    <property type="component" value="Unassembled WGS sequence"/>
</dbReference>
<evidence type="ECO:0000313" key="2">
    <source>
        <dbReference type="EMBL" id="MBK4346510.1"/>
    </source>
</evidence>
<feature type="transmembrane region" description="Helical" evidence="1">
    <location>
        <begin position="21"/>
        <end position="42"/>
    </location>
</feature>
<keyword evidence="1" id="KW-0472">Membrane</keyword>
<evidence type="ECO:0000256" key="1">
    <source>
        <dbReference type="SAM" id="Phobius"/>
    </source>
</evidence>
<name>A0A934SJM2_9MICO</name>
<dbReference type="AlphaFoldDB" id="A0A934SJM2"/>
<sequence>MIPTSTDPHAAGPDQVQHRRYVRGIIATVVVLAILCGAFLVLNTLRGPKLSSATVDRTLVTSQAGQQLRLFANQNLAKVTPKQVVVTPATPVTVTNTGQVIAVQFDQRLDYATRYSVSIDGVHSSYQNQRATFSYRFTTAAASLYFLDRADPGKASDGLDSIVRTGLRGSASDTVYSARHIQEFVVFSRLIAVVTIADDGTDRLDLVSIGNDAAVEHISLPRSGVIENLQASPDGTRIGFTFGSADQPDELMTVDLTGTHLVTPLLGLDGQPLQILDWFFLNGSSSIVAQAVDQSVLLVDPKDPKVSTPLGNFSALETQSPDGSAIVVADPLSRIALRLKDLHETRLYTHEVGGNQTFGGAMQLLSDAGGQTTSIQQAVVPDPQTGAYVSYLLYQRGAATTRILFGGAQYSGSIDDFHVSPNGQYVAITTVPDFATSVSDGYAHEPRATSVSTIFVDVATGTIVRSVDGFDVTW</sequence>
<proteinExistence type="predicted"/>
<protein>
    <recommendedName>
        <fullName evidence="4">SbsA Ig-like domain-containing protein</fullName>
    </recommendedName>
</protein>
<dbReference type="SUPFAM" id="SSF50969">
    <property type="entry name" value="YVTN repeat-like/Quinoprotein amine dehydrogenase"/>
    <property type="match status" value="1"/>
</dbReference>
<dbReference type="EMBL" id="JAEPES010000001">
    <property type="protein sequence ID" value="MBK4346510.1"/>
    <property type="molecule type" value="Genomic_DNA"/>
</dbReference>
<organism evidence="2 3">
    <name type="scientific">Lacisediminihabitans changchengi</name>
    <dbReference type="NCBI Taxonomy" id="2787634"/>
    <lineage>
        <taxon>Bacteria</taxon>
        <taxon>Bacillati</taxon>
        <taxon>Actinomycetota</taxon>
        <taxon>Actinomycetes</taxon>
        <taxon>Micrococcales</taxon>
        <taxon>Microbacteriaceae</taxon>
        <taxon>Lacisediminihabitans</taxon>
    </lineage>
</organism>
<keyword evidence="3" id="KW-1185">Reference proteome</keyword>
<comment type="caution">
    <text evidence="2">The sequence shown here is derived from an EMBL/GenBank/DDBJ whole genome shotgun (WGS) entry which is preliminary data.</text>
</comment>
<reference evidence="2" key="1">
    <citation type="submission" date="2021-01" db="EMBL/GenBank/DDBJ databases">
        <title>Lacisediminihabitans sp. nov. strain G11-30, isolated from Antarctic Soil.</title>
        <authorList>
            <person name="Li J."/>
        </authorList>
    </citation>
    <scope>NUCLEOTIDE SEQUENCE</scope>
    <source>
        <strain evidence="2">G11-30</strain>
    </source>
</reference>
<evidence type="ECO:0000313" key="3">
    <source>
        <dbReference type="Proteomes" id="UP000636458"/>
    </source>
</evidence>
<gene>
    <name evidence="2" type="ORF">IV501_02575</name>
</gene>
<dbReference type="RefSeq" id="WP_200554837.1">
    <property type="nucleotide sequence ID" value="NZ_JAEPES010000001.1"/>
</dbReference>
<dbReference type="InterPro" id="IPR011044">
    <property type="entry name" value="Quino_amine_DH_bsu"/>
</dbReference>